<evidence type="ECO:0000313" key="2">
    <source>
        <dbReference type="Proteomes" id="UP001239111"/>
    </source>
</evidence>
<name>A0ACC2NVU6_9HYME</name>
<accession>A0ACC2NVU6</accession>
<proteinExistence type="predicted"/>
<keyword evidence="2" id="KW-1185">Reference proteome</keyword>
<gene>
    <name evidence="1" type="ORF">QAD02_010712</name>
</gene>
<sequence>MSLNQAQLVKWSLPAFALILGLLWYKRRRVDRVDPGGSSKLKADTGNTTPQSKSKSSLCDSGIHTDDSFNLNNSASTPAEEIISPRKVSESLDIPNRKNSSQSMSLLSGLQNTPWYDEVEDPTPEMREMGSKPKGSLDFMNKKSSQDMKSNSKGSSIMSDTIQEEQVKVVVASKTETSSGQNGFGSGEKTTITDHTDDKKQNQALSERDSANHSPVSGMLEGSVADEARSEGSTDSGKGGSIKGHSKDVNRALYEFTVPAKLVGKLIGRSGRFLAQIRSHAGVSIVVKRHPLDRDAKMCSIEGSVDGISAALEIIRQHFPEKQYPTMTLEQLTYEQIIPEEIPWMPEVMLLSLVEGVNNDVIVSHIIKPNHLFIQLPTHPTYPSLRILDERITQLYDTVESPPVPDQLSKGMIFVAKWYNRWVRVFVENPDPAGEQNLVRLVDHGGYCLFSNAEMRKIRSDYLTLPFQAIEVFLANVQPVGGEWSPEACSVVAQICTNIVGQAQIVGYSDSSTYINLYFNIHKHGVISVADELIARGFAEPITLEEVVPQEVQTSV</sequence>
<reference evidence="1" key="1">
    <citation type="submission" date="2023-04" db="EMBL/GenBank/DDBJ databases">
        <title>A chromosome-level genome assembly of the parasitoid wasp Eretmocerus hayati.</title>
        <authorList>
            <person name="Zhong Y."/>
            <person name="Liu S."/>
            <person name="Liu Y."/>
        </authorList>
    </citation>
    <scope>NUCLEOTIDE SEQUENCE</scope>
    <source>
        <strain evidence="1">ZJU_SS_LIU_2023</strain>
    </source>
</reference>
<protein>
    <submittedName>
        <fullName evidence="1">Uncharacterized protein</fullName>
    </submittedName>
</protein>
<comment type="caution">
    <text evidence="1">The sequence shown here is derived from an EMBL/GenBank/DDBJ whole genome shotgun (WGS) entry which is preliminary data.</text>
</comment>
<dbReference type="EMBL" id="CM056742">
    <property type="protein sequence ID" value="KAJ8674926.1"/>
    <property type="molecule type" value="Genomic_DNA"/>
</dbReference>
<organism evidence="1 2">
    <name type="scientific">Eretmocerus hayati</name>
    <dbReference type="NCBI Taxonomy" id="131215"/>
    <lineage>
        <taxon>Eukaryota</taxon>
        <taxon>Metazoa</taxon>
        <taxon>Ecdysozoa</taxon>
        <taxon>Arthropoda</taxon>
        <taxon>Hexapoda</taxon>
        <taxon>Insecta</taxon>
        <taxon>Pterygota</taxon>
        <taxon>Neoptera</taxon>
        <taxon>Endopterygota</taxon>
        <taxon>Hymenoptera</taxon>
        <taxon>Apocrita</taxon>
        <taxon>Proctotrupomorpha</taxon>
        <taxon>Chalcidoidea</taxon>
        <taxon>Aphelinidae</taxon>
        <taxon>Aphelininae</taxon>
        <taxon>Eretmocerus</taxon>
    </lineage>
</organism>
<evidence type="ECO:0000313" key="1">
    <source>
        <dbReference type="EMBL" id="KAJ8674926.1"/>
    </source>
</evidence>
<dbReference type="Proteomes" id="UP001239111">
    <property type="component" value="Chromosome 2"/>
</dbReference>